<dbReference type="Proteomes" id="UP001162060">
    <property type="component" value="Unassembled WGS sequence"/>
</dbReference>
<gene>
    <name evidence="1" type="ORF">PM001_LOCUS21761</name>
</gene>
<accession>A0AAV1UQP9</accession>
<dbReference type="AlphaFoldDB" id="A0AAV1UQP9"/>
<sequence>MLFRDTESLGAKSKVTDSSDVVVLPLRFYIVVAELKEVKSGSRVDGAAGAERRAGFNQCDLSWAPSQTNRSGPLARLRFNHVFPAPS</sequence>
<evidence type="ECO:0000313" key="1">
    <source>
        <dbReference type="EMBL" id="CAK7936611.1"/>
    </source>
</evidence>
<dbReference type="EMBL" id="CAKLBY020000224">
    <property type="protein sequence ID" value="CAK7936611.1"/>
    <property type="molecule type" value="Genomic_DNA"/>
</dbReference>
<proteinExistence type="predicted"/>
<evidence type="ECO:0000313" key="2">
    <source>
        <dbReference type="Proteomes" id="UP001162060"/>
    </source>
</evidence>
<reference evidence="1" key="1">
    <citation type="submission" date="2024-01" db="EMBL/GenBank/DDBJ databases">
        <authorList>
            <person name="Webb A."/>
        </authorList>
    </citation>
    <scope>NUCLEOTIDE SEQUENCE</scope>
    <source>
        <strain evidence="1">Pm1</strain>
    </source>
</reference>
<comment type="caution">
    <text evidence="1">The sequence shown here is derived from an EMBL/GenBank/DDBJ whole genome shotgun (WGS) entry which is preliminary data.</text>
</comment>
<protein>
    <submittedName>
        <fullName evidence="1">Uncharacterized protein</fullName>
    </submittedName>
</protein>
<organism evidence="1 2">
    <name type="scientific">Peronospora matthiolae</name>
    <dbReference type="NCBI Taxonomy" id="2874970"/>
    <lineage>
        <taxon>Eukaryota</taxon>
        <taxon>Sar</taxon>
        <taxon>Stramenopiles</taxon>
        <taxon>Oomycota</taxon>
        <taxon>Peronosporomycetes</taxon>
        <taxon>Peronosporales</taxon>
        <taxon>Peronosporaceae</taxon>
        <taxon>Peronospora</taxon>
    </lineage>
</organism>
<name>A0AAV1UQP9_9STRA</name>